<dbReference type="AlphaFoldDB" id="A0A915PW92"/>
<feature type="transmembrane region" description="Helical" evidence="1">
    <location>
        <begin position="15"/>
        <end position="33"/>
    </location>
</feature>
<evidence type="ECO:0000313" key="2">
    <source>
        <dbReference type="Proteomes" id="UP000887581"/>
    </source>
</evidence>
<evidence type="ECO:0000313" key="3">
    <source>
        <dbReference type="WBParaSite" id="sdigi.contig389.g7969.t1"/>
    </source>
</evidence>
<dbReference type="WBParaSite" id="sdigi.contig389.g7969.t1">
    <property type="protein sequence ID" value="sdigi.contig389.g7969.t1"/>
    <property type="gene ID" value="sdigi.contig389.g7969"/>
</dbReference>
<sequence>MIPDDIKMYLDGGKSLFFMIFHSTIIISTFILYRYNRLARNNFFIRFETRKIQTKLNRGANSTMPTEAKLVLPCICNTVVFLAGQVVITVGVGEGPWASWLIMILFTLTAATDPFSLLIFSGAVR</sequence>
<reference evidence="3" key="1">
    <citation type="submission" date="2022-11" db="UniProtKB">
        <authorList>
            <consortium name="WormBaseParasite"/>
        </authorList>
    </citation>
    <scope>IDENTIFICATION</scope>
</reference>
<proteinExistence type="predicted"/>
<feature type="transmembrane region" description="Helical" evidence="1">
    <location>
        <begin position="70"/>
        <end position="91"/>
    </location>
</feature>
<keyword evidence="1" id="KW-0472">Membrane</keyword>
<evidence type="ECO:0000256" key="1">
    <source>
        <dbReference type="SAM" id="Phobius"/>
    </source>
</evidence>
<dbReference type="Proteomes" id="UP000887581">
    <property type="component" value="Unplaced"/>
</dbReference>
<keyword evidence="1" id="KW-1133">Transmembrane helix</keyword>
<name>A0A915PW92_9BILA</name>
<feature type="transmembrane region" description="Helical" evidence="1">
    <location>
        <begin position="97"/>
        <end position="120"/>
    </location>
</feature>
<protein>
    <submittedName>
        <fullName evidence="3">Uncharacterized protein</fullName>
    </submittedName>
</protein>
<accession>A0A915PW92</accession>
<keyword evidence="1" id="KW-0812">Transmembrane</keyword>
<organism evidence="2 3">
    <name type="scientific">Setaria digitata</name>
    <dbReference type="NCBI Taxonomy" id="48799"/>
    <lineage>
        <taxon>Eukaryota</taxon>
        <taxon>Metazoa</taxon>
        <taxon>Ecdysozoa</taxon>
        <taxon>Nematoda</taxon>
        <taxon>Chromadorea</taxon>
        <taxon>Rhabditida</taxon>
        <taxon>Spirurina</taxon>
        <taxon>Spiruromorpha</taxon>
        <taxon>Filarioidea</taxon>
        <taxon>Setariidae</taxon>
        <taxon>Setaria</taxon>
    </lineage>
</organism>
<keyword evidence="2" id="KW-1185">Reference proteome</keyword>